<proteinExistence type="predicted"/>
<dbReference type="EMBL" id="VMQU01000107">
    <property type="protein sequence ID" value="TVS85017.1"/>
    <property type="molecule type" value="Genomic_DNA"/>
</dbReference>
<comment type="caution">
    <text evidence="8">The sequence shown here is derived from an EMBL/GenBank/DDBJ whole genome shotgun (WGS) entry which is preliminary data.</text>
</comment>
<dbReference type="Gene3D" id="3.20.20.70">
    <property type="entry name" value="Aldolase class I"/>
    <property type="match status" value="1"/>
</dbReference>
<dbReference type="UniPathway" id="UPA00070"/>
<evidence type="ECO:0000313" key="8">
    <source>
        <dbReference type="EMBL" id="TVS85017.1"/>
    </source>
</evidence>
<dbReference type="InterPro" id="IPR005720">
    <property type="entry name" value="Dihydroorotate_DH_cat"/>
</dbReference>
<organism evidence="8 9">
    <name type="scientific">Mycobacterium helveticum</name>
    <dbReference type="NCBI Taxonomy" id="2592811"/>
    <lineage>
        <taxon>Bacteria</taxon>
        <taxon>Bacillati</taxon>
        <taxon>Actinomycetota</taxon>
        <taxon>Actinomycetes</taxon>
        <taxon>Mycobacteriales</taxon>
        <taxon>Mycobacteriaceae</taxon>
        <taxon>Mycobacterium</taxon>
    </lineage>
</organism>
<evidence type="ECO:0000256" key="5">
    <source>
        <dbReference type="ARBA" id="ARBA00022975"/>
    </source>
</evidence>
<dbReference type="InterPro" id="IPR050074">
    <property type="entry name" value="DHO_dehydrogenase"/>
</dbReference>
<evidence type="ECO:0000256" key="4">
    <source>
        <dbReference type="ARBA" id="ARBA00022643"/>
    </source>
</evidence>
<evidence type="ECO:0000256" key="3">
    <source>
        <dbReference type="ARBA" id="ARBA00022630"/>
    </source>
</evidence>
<dbReference type="InterPro" id="IPR012135">
    <property type="entry name" value="Dihydroorotate_DH_1_2"/>
</dbReference>
<dbReference type="Proteomes" id="UP000320513">
    <property type="component" value="Unassembled WGS sequence"/>
</dbReference>
<feature type="domain" description="Dihydroorotate dehydrogenase catalytic" evidence="7">
    <location>
        <begin position="100"/>
        <end position="289"/>
    </location>
</feature>
<comment type="pathway">
    <text evidence="2">Pyrimidine metabolism; UMP biosynthesis via de novo pathway.</text>
</comment>
<keyword evidence="5" id="KW-0665">Pyrimidine biosynthesis</keyword>
<keyword evidence="6" id="KW-0560">Oxidoreductase</keyword>
<dbReference type="PANTHER" id="PTHR48109:SF3">
    <property type="entry name" value="SLL0744 PROTEIN"/>
    <property type="match status" value="1"/>
</dbReference>
<protein>
    <submittedName>
        <fullName evidence="8">Dihydroorotate dehydrogenase-like protein</fullName>
    </submittedName>
</protein>
<evidence type="ECO:0000313" key="9">
    <source>
        <dbReference type="Proteomes" id="UP000320513"/>
    </source>
</evidence>
<dbReference type="OrthoDB" id="9794954at2"/>
<name>A0A557XH72_9MYCO</name>
<dbReference type="NCBIfam" id="NF005741">
    <property type="entry name" value="PRK07565.1"/>
    <property type="match status" value="1"/>
</dbReference>
<evidence type="ECO:0000256" key="1">
    <source>
        <dbReference type="ARBA" id="ARBA00001917"/>
    </source>
</evidence>
<keyword evidence="3" id="KW-0285">Flavoprotein</keyword>
<dbReference type="InterPro" id="IPR013785">
    <property type="entry name" value="Aldolase_TIM"/>
</dbReference>
<keyword evidence="4" id="KW-0288">FMN</keyword>
<dbReference type="GO" id="GO:0006207">
    <property type="term" value="P:'de novo' pyrimidine nucleobase biosynthetic process"/>
    <property type="evidence" value="ECO:0007669"/>
    <property type="project" value="TreeGrafter"/>
</dbReference>
<dbReference type="RefSeq" id="WP_144954472.1">
    <property type="nucleotide sequence ID" value="NZ_VMQU01000107.1"/>
</dbReference>
<sequence length="337" mass="35672">MVDLHTDWLGLRLRSPLVVGASPLTRTVEDALRLSDAGAGAVVLASVFEEQIVAEQLGMHRFIDSHVDTDAEARSFLPDTDVVPIGPAPTLRRLQALRAALDIPVVASLNGITPGGWTDLARQLADAGADALELNLYEPPTTLQATSAEIETRQIDTVAAVVAAASGIPVTVKLSPFYAGLPAFAAHLAAAGAAGLVLFNRFYQPDIDLDTLDVDRRLTPSTSAELPLRLHALAVLHGHVGLQLGATGGVHTGLDAAKAILCGATTVQLVSALLDDGPAALARITRELTGWLDAHHYRSSHDACGATDLSNVADPTAWERLNYARILESWQPARTRR</sequence>
<dbReference type="GO" id="GO:0005737">
    <property type="term" value="C:cytoplasm"/>
    <property type="evidence" value="ECO:0007669"/>
    <property type="project" value="InterPro"/>
</dbReference>
<evidence type="ECO:0000256" key="6">
    <source>
        <dbReference type="ARBA" id="ARBA00023002"/>
    </source>
</evidence>
<accession>A0A557XH72</accession>
<evidence type="ECO:0000259" key="7">
    <source>
        <dbReference type="Pfam" id="PF01180"/>
    </source>
</evidence>
<comment type="cofactor">
    <cofactor evidence="1">
        <name>FMN</name>
        <dbReference type="ChEBI" id="CHEBI:58210"/>
    </cofactor>
</comment>
<dbReference type="PIRSF" id="PIRSF000164">
    <property type="entry name" value="DHO_oxidase"/>
    <property type="match status" value="1"/>
</dbReference>
<dbReference type="GO" id="GO:0004152">
    <property type="term" value="F:dihydroorotate dehydrogenase activity"/>
    <property type="evidence" value="ECO:0007669"/>
    <property type="project" value="InterPro"/>
</dbReference>
<keyword evidence="9" id="KW-1185">Reference proteome</keyword>
<dbReference type="PANTHER" id="PTHR48109">
    <property type="entry name" value="DIHYDROOROTATE DEHYDROGENASE (QUINONE), MITOCHONDRIAL-RELATED"/>
    <property type="match status" value="1"/>
</dbReference>
<dbReference type="GO" id="GO:0044205">
    <property type="term" value="P:'de novo' UMP biosynthetic process"/>
    <property type="evidence" value="ECO:0007669"/>
    <property type="project" value="UniProtKB-UniPathway"/>
</dbReference>
<dbReference type="SUPFAM" id="SSF51395">
    <property type="entry name" value="FMN-linked oxidoreductases"/>
    <property type="match status" value="1"/>
</dbReference>
<dbReference type="AlphaFoldDB" id="A0A557XH72"/>
<evidence type="ECO:0000256" key="2">
    <source>
        <dbReference type="ARBA" id="ARBA00004725"/>
    </source>
</evidence>
<dbReference type="Pfam" id="PF01180">
    <property type="entry name" value="DHO_dh"/>
    <property type="match status" value="1"/>
</dbReference>
<reference evidence="8 9" key="1">
    <citation type="submission" date="2019-07" db="EMBL/GenBank/DDBJ databases">
        <title>New Mycobacterium species.</title>
        <authorList>
            <person name="Tortoli E."/>
            <person name="Ghielmetti G."/>
            <person name="Friedel U."/>
            <person name="Trovato A."/>
        </authorList>
    </citation>
    <scope>NUCLEOTIDE SEQUENCE [LARGE SCALE GENOMIC DNA]</scope>
    <source>
        <strain evidence="8 9">16-83</strain>
    </source>
</reference>
<gene>
    <name evidence="8" type="ORF">FPZ47_20660</name>
</gene>